<feature type="DNA-binding region" description="Fork-head" evidence="10">
    <location>
        <begin position="121"/>
        <end position="226"/>
    </location>
</feature>
<dbReference type="PROSITE" id="PS00658">
    <property type="entry name" value="FORK_HEAD_2"/>
    <property type="match status" value="1"/>
</dbReference>
<proteinExistence type="predicted"/>
<keyword evidence="13" id="KW-1185">Reference proteome</keyword>
<dbReference type="PROSITE" id="PS50039">
    <property type="entry name" value="FORK_HEAD_3"/>
    <property type="match status" value="1"/>
</dbReference>
<dbReference type="GO" id="GO:0008270">
    <property type="term" value="F:zinc ion binding"/>
    <property type="evidence" value="ECO:0007669"/>
    <property type="project" value="UniProtKB-KW"/>
</dbReference>
<evidence type="ECO:0000256" key="5">
    <source>
        <dbReference type="ARBA" id="ARBA00022833"/>
    </source>
</evidence>
<dbReference type="InterPro" id="IPR030456">
    <property type="entry name" value="TF_fork_head_CS_2"/>
</dbReference>
<feature type="region of interest" description="Disordered" evidence="11">
    <location>
        <begin position="204"/>
        <end position="248"/>
    </location>
</feature>
<dbReference type="GO" id="GO:0000978">
    <property type="term" value="F:RNA polymerase II cis-regulatory region sequence-specific DNA binding"/>
    <property type="evidence" value="ECO:0007669"/>
    <property type="project" value="TreeGrafter"/>
</dbReference>
<evidence type="ECO:0000256" key="7">
    <source>
        <dbReference type="ARBA" id="ARBA00023125"/>
    </source>
</evidence>
<accession>A0A1I8I5J8</accession>
<dbReference type="SMART" id="SM00339">
    <property type="entry name" value="FH"/>
    <property type="match status" value="1"/>
</dbReference>
<evidence type="ECO:0000256" key="8">
    <source>
        <dbReference type="ARBA" id="ARBA00023163"/>
    </source>
</evidence>
<dbReference type="WBParaSite" id="maker-uti_cns_0009892-snap-gene-0.3-mRNA-1">
    <property type="protein sequence ID" value="maker-uti_cns_0009892-snap-gene-0.3-mRNA-1"/>
    <property type="gene ID" value="maker-uti_cns_0009892-snap-gene-0.3"/>
</dbReference>
<dbReference type="Gene3D" id="1.20.5.340">
    <property type="match status" value="1"/>
</dbReference>
<evidence type="ECO:0000256" key="6">
    <source>
        <dbReference type="ARBA" id="ARBA00023015"/>
    </source>
</evidence>
<keyword evidence="6" id="KW-0805">Transcription regulation</keyword>
<dbReference type="AlphaFoldDB" id="A0A1I8I5J8"/>
<name>A0A1I8I5J8_9PLAT</name>
<feature type="compositionally biased region" description="Polar residues" evidence="11">
    <location>
        <begin position="217"/>
        <end position="230"/>
    </location>
</feature>
<dbReference type="Pfam" id="PF16159">
    <property type="entry name" value="FOXP-CC"/>
    <property type="match status" value="1"/>
</dbReference>
<dbReference type="InterPro" id="IPR032354">
    <property type="entry name" value="FOXP-CC"/>
</dbReference>
<keyword evidence="8" id="KW-0804">Transcription</keyword>
<evidence type="ECO:0000256" key="2">
    <source>
        <dbReference type="ARBA" id="ARBA00022491"/>
    </source>
</evidence>
<dbReference type="FunFam" id="1.10.10.10:FF:000010">
    <property type="entry name" value="Forkhead box P2 isoform B"/>
    <property type="match status" value="1"/>
</dbReference>
<keyword evidence="7 10" id="KW-0238">DNA-binding</keyword>
<comment type="subcellular location">
    <subcellularLocation>
        <location evidence="1 10">Nucleus</location>
    </subcellularLocation>
</comment>
<organism evidence="13 14">
    <name type="scientific">Macrostomum lignano</name>
    <dbReference type="NCBI Taxonomy" id="282301"/>
    <lineage>
        <taxon>Eukaryota</taxon>
        <taxon>Metazoa</taxon>
        <taxon>Spiralia</taxon>
        <taxon>Lophotrochozoa</taxon>
        <taxon>Platyhelminthes</taxon>
        <taxon>Rhabditophora</taxon>
        <taxon>Macrostomorpha</taxon>
        <taxon>Macrostomida</taxon>
        <taxon>Macrostomidae</taxon>
        <taxon>Macrostomum</taxon>
    </lineage>
</organism>
<dbReference type="InterPro" id="IPR036388">
    <property type="entry name" value="WH-like_DNA-bd_sf"/>
</dbReference>
<dbReference type="SUPFAM" id="SSF46785">
    <property type="entry name" value="Winged helix' DNA-binding domain"/>
    <property type="match status" value="1"/>
</dbReference>
<evidence type="ECO:0000313" key="14">
    <source>
        <dbReference type="WBParaSite" id="maker-uti_cns_0009892-snap-gene-0.3-mRNA-1"/>
    </source>
</evidence>
<dbReference type="InterPro" id="IPR036390">
    <property type="entry name" value="WH_DNA-bd_sf"/>
</dbReference>
<keyword evidence="9 10" id="KW-0539">Nucleus</keyword>
<dbReference type="PANTHER" id="PTHR45796">
    <property type="entry name" value="FORKHEAD BOX P, ISOFORM C"/>
    <property type="match status" value="1"/>
</dbReference>
<keyword evidence="2" id="KW-0678">Repressor</keyword>
<dbReference type="Proteomes" id="UP000095280">
    <property type="component" value="Unplaced"/>
</dbReference>
<keyword evidence="5" id="KW-0862">Zinc</keyword>
<feature type="region of interest" description="Disordered" evidence="11">
    <location>
        <begin position="1"/>
        <end position="29"/>
    </location>
</feature>
<dbReference type="InterPro" id="IPR001766">
    <property type="entry name" value="Fork_head_dom"/>
</dbReference>
<keyword evidence="4" id="KW-0863">Zinc-finger</keyword>
<sequence>MQSAMMDLSQSKSRNLSASSNSSPPSDSNAENILRLLCRWPGCHHRGPQSEVELSAHAVREHPLDFARLGQLRAQVACVRAIEARLAEERLRLMDMARHLRDCLAEKQAKNREFYNRSDTRPPFTYASLIRQAIIESINRQLTLNEIYIWFQRNFAFFRRNEATWKNAVRHNLSLHKCFTRVENVKGAVWTVDDSEFHRRRLQRGPGVLHSSSSHSETSAAIQRQRSLSPATLAGCGGSQTADVDSSLVDKEEVSMQYKQELK</sequence>
<evidence type="ECO:0000256" key="11">
    <source>
        <dbReference type="SAM" id="MobiDB-lite"/>
    </source>
</evidence>
<protein>
    <submittedName>
        <fullName evidence="14">Fork-head domain-containing protein</fullName>
    </submittedName>
</protein>
<dbReference type="Pfam" id="PF00250">
    <property type="entry name" value="Forkhead"/>
    <property type="match status" value="1"/>
</dbReference>
<dbReference type="Gene3D" id="1.10.10.10">
    <property type="entry name" value="Winged helix-like DNA-binding domain superfamily/Winged helix DNA-binding domain"/>
    <property type="match status" value="1"/>
</dbReference>
<dbReference type="InterPro" id="IPR050998">
    <property type="entry name" value="FOXP"/>
</dbReference>
<evidence type="ECO:0000256" key="9">
    <source>
        <dbReference type="ARBA" id="ARBA00023242"/>
    </source>
</evidence>
<dbReference type="GO" id="GO:0005634">
    <property type="term" value="C:nucleus"/>
    <property type="evidence" value="ECO:0007669"/>
    <property type="project" value="UniProtKB-SubCell"/>
</dbReference>
<feature type="domain" description="Fork-head" evidence="12">
    <location>
        <begin position="121"/>
        <end position="226"/>
    </location>
</feature>
<feature type="compositionally biased region" description="Low complexity" evidence="11">
    <location>
        <begin position="9"/>
        <end position="29"/>
    </location>
</feature>
<dbReference type="PRINTS" id="PR00053">
    <property type="entry name" value="FORKHEAD"/>
</dbReference>
<evidence type="ECO:0000259" key="12">
    <source>
        <dbReference type="PROSITE" id="PS50039"/>
    </source>
</evidence>
<keyword evidence="3" id="KW-0479">Metal-binding</keyword>
<dbReference type="PANTHER" id="PTHR45796:SF4">
    <property type="entry name" value="FORKHEAD BOX P, ISOFORM C"/>
    <property type="match status" value="1"/>
</dbReference>
<reference evidence="14" key="1">
    <citation type="submission" date="2016-11" db="UniProtKB">
        <authorList>
            <consortium name="WormBaseParasite"/>
        </authorList>
    </citation>
    <scope>IDENTIFICATION</scope>
</reference>
<evidence type="ECO:0000256" key="4">
    <source>
        <dbReference type="ARBA" id="ARBA00022771"/>
    </source>
</evidence>
<evidence type="ECO:0000256" key="3">
    <source>
        <dbReference type="ARBA" id="ARBA00022723"/>
    </source>
</evidence>
<evidence type="ECO:0000256" key="10">
    <source>
        <dbReference type="PROSITE-ProRule" id="PRU00089"/>
    </source>
</evidence>
<evidence type="ECO:0000256" key="1">
    <source>
        <dbReference type="ARBA" id="ARBA00004123"/>
    </source>
</evidence>
<evidence type="ECO:0000313" key="13">
    <source>
        <dbReference type="Proteomes" id="UP000095280"/>
    </source>
</evidence>
<dbReference type="GO" id="GO:0000981">
    <property type="term" value="F:DNA-binding transcription factor activity, RNA polymerase II-specific"/>
    <property type="evidence" value="ECO:0007669"/>
    <property type="project" value="TreeGrafter"/>
</dbReference>